<dbReference type="SMART" id="SM00988">
    <property type="entry name" value="UreE_N"/>
    <property type="match status" value="1"/>
</dbReference>
<dbReference type="GO" id="GO:0005737">
    <property type="term" value="C:cytoplasm"/>
    <property type="evidence" value="ECO:0007669"/>
    <property type="project" value="UniProtKB-SubCell"/>
</dbReference>
<feature type="compositionally biased region" description="Basic and acidic residues" evidence="6">
    <location>
        <begin position="181"/>
        <end position="190"/>
    </location>
</feature>
<dbReference type="InterPro" id="IPR036118">
    <property type="entry name" value="UreE_N_sf"/>
</dbReference>
<dbReference type="GO" id="GO:0006457">
    <property type="term" value="P:protein folding"/>
    <property type="evidence" value="ECO:0007669"/>
    <property type="project" value="InterPro"/>
</dbReference>
<keyword evidence="3 5" id="KW-0533">Nickel</keyword>
<dbReference type="CDD" id="cd00571">
    <property type="entry name" value="UreE"/>
    <property type="match status" value="1"/>
</dbReference>
<comment type="function">
    <text evidence="5">Involved in urease metallocenter assembly. Binds nickel. Probably functions as a nickel donor during metallocenter assembly.</text>
</comment>
<feature type="region of interest" description="Disordered" evidence="6">
    <location>
        <begin position="164"/>
        <end position="190"/>
    </location>
</feature>
<accession>A0A380VCP8</accession>
<dbReference type="SUPFAM" id="SSF69287">
    <property type="entry name" value="Urease metallochaperone UreE, N-terminal domain"/>
    <property type="match status" value="1"/>
</dbReference>
<dbReference type="NCBIfam" id="NF009754">
    <property type="entry name" value="PRK13261.1-6"/>
    <property type="match status" value="1"/>
</dbReference>
<evidence type="ECO:0000256" key="2">
    <source>
        <dbReference type="ARBA" id="ARBA00022490"/>
    </source>
</evidence>
<dbReference type="InterPro" id="IPR012406">
    <property type="entry name" value="UreE"/>
</dbReference>
<dbReference type="SUPFAM" id="SSF69737">
    <property type="entry name" value="Urease metallochaperone UreE, C-terminal domain"/>
    <property type="match status" value="1"/>
</dbReference>
<gene>
    <name evidence="5 8" type="primary">ureE</name>
    <name evidence="8" type="ORF">NCTC10851_00939</name>
</gene>
<evidence type="ECO:0000313" key="8">
    <source>
        <dbReference type="EMBL" id="SUU35655.1"/>
    </source>
</evidence>
<evidence type="ECO:0000259" key="7">
    <source>
        <dbReference type="SMART" id="SM00988"/>
    </source>
</evidence>
<evidence type="ECO:0000256" key="4">
    <source>
        <dbReference type="ARBA" id="ARBA00023186"/>
    </source>
</evidence>
<keyword evidence="2 5" id="KW-0963">Cytoplasm</keyword>
<dbReference type="HAMAP" id="MF_00822">
    <property type="entry name" value="UreE"/>
    <property type="match status" value="1"/>
</dbReference>
<dbReference type="PIRSF" id="PIRSF036402">
    <property type="entry name" value="Ureas_acces_UreE"/>
    <property type="match status" value="1"/>
</dbReference>
<dbReference type="InterPro" id="IPR007864">
    <property type="entry name" value="UreE_C_dom"/>
</dbReference>
<reference evidence="8 9" key="1">
    <citation type="submission" date="2018-06" db="EMBL/GenBank/DDBJ databases">
        <authorList>
            <consortium name="Pathogen Informatics"/>
            <person name="Doyle S."/>
        </authorList>
    </citation>
    <scope>NUCLEOTIDE SEQUENCE [LARGE SCALE GENOMIC DNA]</scope>
    <source>
        <strain evidence="8 9">NCTC10851</strain>
    </source>
</reference>
<dbReference type="Proteomes" id="UP000254507">
    <property type="component" value="Unassembled WGS sequence"/>
</dbReference>
<evidence type="ECO:0000256" key="6">
    <source>
        <dbReference type="SAM" id="MobiDB-lite"/>
    </source>
</evidence>
<dbReference type="EMBL" id="UFSB01000001">
    <property type="protein sequence ID" value="SUU35655.1"/>
    <property type="molecule type" value="Genomic_DNA"/>
</dbReference>
<evidence type="ECO:0000256" key="3">
    <source>
        <dbReference type="ARBA" id="ARBA00022596"/>
    </source>
</evidence>
<dbReference type="InterPro" id="IPR004029">
    <property type="entry name" value="UreE_N"/>
</dbReference>
<feature type="domain" description="UreE urease accessory N-terminal" evidence="7">
    <location>
        <begin position="27"/>
        <end position="95"/>
    </location>
</feature>
<dbReference type="Pfam" id="PF05194">
    <property type="entry name" value="UreE_C"/>
    <property type="match status" value="1"/>
</dbReference>
<name>A0A380VCP8_9PAST</name>
<organism evidence="8 9">
    <name type="scientific">Actinobacillus seminis</name>
    <dbReference type="NCBI Taxonomy" id="722"/>
    <lineage>
        <taxon>Bacteria</taxon>
        <taxon>Pseudomonadati</taxon>
        <taxon>Pseudomonadota</taxon>
        <taxon>Gammaproteobacteria</taxon>
        <taxon>Pasteurellales</taxon>
        <taxon>Pasteurellaceae</taxon>
        <taxon>Actinobacillus</taxon>
    </lineage>
</organism>
<evidence type="ECO:0000313" key="9">
    <source>
        <dbReference type="Proteomes" id="UP000254507"/>
    </source>
</evidence>
<dbReference type="GO" id="GO:0016151">
    <property type="term" value="F:nickel cation binding"/>
    <property type="evidence" value="ECO:0007669"/>
    <property type="project" value="UniProtKB-UniRule"/>
</dbReference>
<protein>
    <recommendedName>
        <fullName evidence="5">Urease accessory protein UreE</fullName>
    </recommendedName>
</protein>
<dbReference type="Gene3D" id="3.30.70.790">
    <property type="entry name" value="UreE, C-terminal domain"/>
    <property type="match status" value="1"/>
</dbReference>
<sequence length="190" mass="21605">MLASDFNEWNNRNMQILNPILPIMEEIFGNLTALRAEGKIVAQTVDYVPLQWYESERNILRKTSLGGREVAFRLLKEGQRLKHDDVVFISTDLVLAIEILPSDVIVLSPQTLPEMARCCYEIGNKHSPLFLDGDELLLPYDKPMFEWLRAAGFAPKQAQRRLSQALRANSAQGHSHSGLHHHGDGNWHSH</sequence>
<dbReference type="GO" id="GO:0051082">
    <property type="term" value="F:unfolded protein binding"/>
    <property type="evidence" value="ECO:0007669"/>
    <property type="project" value="UniProtKB-UniRule"/>
</dbReference>
<dbReference type="AlphaFoldDB" id="A0A380VCP8"/>
<dbReference type="GO" id="GO:0065003">
    <property type="term" value="P:protein-containing complex assembly"/>
    <property type="evidence" value="ECO:0007669"/>
    <property type="project" value="InterPro"/>
</dbReference>
<comment type="similarity">
    <text evidence="5">Belongs to the UreE family.</text>
</comment>
<evidence type="ECO:0000256" key="5">
    <source>
        <dbReference type="HAMAP-Rule" id="MF_00822"/>
    </source>
</evidence>
<dbReference type="Gene3D" id="2.60.260.20">
    <property type="entry name" value="Urease metallochaperone UreE, N-terminal domain"/>
    <property type="match status" value="1"/>
</dbReference>
<dbReference type="GO" id="GO:0019627">
    <property type="term" value="P:urea metabolic process"/>
    <property type="evidence" value="ECO:0007669"/>
    <property type="project" value="InterPro"/>
</dbReference>
<dbReference type="Pfam" id="PF02814">
    <property type="entry name" value="UreE_N"/>
    <property type="match status" value="1"/>
</dbReference>
<keyword evidence="4 5" id="KW-0143">Chaperone</keyword>
<comment type="subcellular location">
    <subcellularLocation>
        <location evidence="1 5">Cytoplasm</location>
    </subcellularLocation>
</comment>
<proteinExistence type="inferred from homology"/>
<evidence type="ECO:0000256" key="1">
    <source>
        <dbReference type="ARBA" id="ARBA00004496"/>
    </source>
</evidence>